<dbReference type="KEGG" id="acis:CBP35_12575"/>
<keyword evidence="5" id="KW-0998">Cell outer membrane</keyword>
<keyword evidence="7" id="KW-1185">Reference proteome</keyword>
<proteinExistence type="inferred from homology"/>
<evidence type="ECO:0000256" key="5">
    <source>
        <dbReference type="ARBA" id="ARBA00023237"/>
    </source>
</evidence>
<dbReference type="InterPro" id="IPR010583">
    <property type="entry name" value="MipA"/>
</dbReference>
<keyword evidence="3" id="KW-0732">Signal</keyword>
<dbReference type="EMBL" id="CP021366">
    <property type="protein sequence ID" value="ART60778.1"/>
    <property type="molecule type" value="Genomic_DNA"/>
</dbReference>
<accession>A0A240TY32</accession>
<dbReference type="PANTHER" id="PTHR38776">
    <property type="entry name" value="MLTA-INTERACTING PROTEIN-RELATED"/>
    <property type="match status" value="1"/>
</dbReference>
<dbReference type="OrthoDB" id="8887104at2"/>
<evidence type="ECO:0000256" key="1">
    <source>
        <dbReference type="ARBA" id="ARBA00004442"/>
    </source>
</evidence>
<evidence type="ECO:0000256" key="4">
    <source>
        <dbReference type="ARBA" id="ARBA00023136"/>
    </source>
</evidence>
<name>A0A240TY32_9BURK</name>
<comment type="subcellular location">
    <subcellularLocation>
        <location evidence="1">Cell outer membrane</location>
    </subcellularLocation>
</comment>
<dbReference type="KEGG" id="acip:CBP36_06370"/>
<protein>
    <submittedName>
        <fullName evidence="6">Structural protein MipA</fullName>
    </submittedName>
</protein>
<evidence type="ECO:0000313" key="6">
    <source>
        <dbReference type="EMBL" id="ART60778.1"/>
    </source>
</evidence>
<dbReference type="AlphaFoldDB" id="A0A240TY32"/>
<comment type="similarity">
    <text evidence="2">Belongs to the MipA/OmpV family.</text>
</comment>
<evidence type="ECO:0000256" key="2">
    <source>
        <dbReference type="ARBA" id="ARBA00005722"/>
    </source>
</evidence>
<accession>A0A240UH32</accession>
<sequence>MAEEAPPSVHADGSPKLNYVLGAVVSNGPDYAGGDGRSSHLSPSWALEYGRFRLSTSRGSTLMGHGLEQRESGATAILAESDRFSLSASLRLDNGRKNSDSPRLAGLPEVRSTVRARVSAGYAITPRWSVGAGLSQDILGRDGGAQLNTSVSYTLPVTQQTRMVFGAGASFGDRTYLRARFGVPAVAGGAGAARLPAYEPGGGLYSVDLGVDVMTALNRHWVVWGGVGVSQVQGDARRSPLTVRPTGYSASLGLAYRCCR</sequence>
<keyword evidence="4" id="KW-0472">Membrane</keyword>
<dbReference type="Proteomes" id="UP000194440">
    <property type="component" value="Chromosome"/>
</dbReference>
<dbReference type="KEGG" id="acid:CBP33_05930"/>
<dbReference type="GO" id="GO:0009279">
    <property type="term" value="C:cell outer membrane"/>
    <property type="evidence" value="ECO:0007669"/>
    <property type="project" value="UniProtKB-SubCell"/>
</dbReference>
<dbReference type="Pfam" id="PF06629">
    <property type="entry name" value="MipA"/>
    <property type="match status" value="1"/>
</dbReference>
<reference evidence="6" key="1">
    <citation type="submission" date="2017-05" db="EMBL/GenBank/DDBJ databases">
        <title>Polyphasic characterization of four soil-derived phenanthrene-degrading Acidovorax strains and proposal of Acidovorax phenanthrenivorans sp. nov.</title>
        <authorList>
            <person name="Singleton D."/>
            <person name="Lee J."/>
            <person name="Dickey A.N."/>
            <person name="Stroud A."/>
            <person name="Scholl E.H."/>
            <person name="Wright F.A."/>
            <person name="Aitken M.D."/>
        </authorList>
    </citation>
    <scope>NUCLEOTIDE SEQUENCE</scope>
    <source>
        <strain evidence="6">P4</strain>
    </source>
</reference>
<dbReference type="PANTHER" id="PTHR38776:SF1">
    <property type="entry name" value="MLTA-INTERACTING PROTEIN-RELATED"/>
    <property type="match status" value="1"/>
</dbReference>
<evidence type="ECO:0000256" key="3">
    <source>
        <dbReference type="ARBA" id="ARBA00022729"/>
    </source>
</evidence>
<gene>
    <name evidence="6" type="ORF">CBP36_06370</name>
</gene>
<organism evidence="6 7">
    <name type="scientific">Acidovorax carolinensis</name>
    <dbReference type="NCBI Taxonomy" id="553814"/>
    <lineage>
        <taxon>Bacteria</taxon>
        <taxon>Pseudomonadati</taxon>
        <taxon>Pseudomonadota</taxon>
        <taxon>Betaproteobacteria</taxon>
        <taxon>Burkholderiales</taxon>
        <taxon>Comamonadaceae</taxon>
        <taxon>Acidovorax</taxon>
    </lineage>
</organism>
<evidence type="ECO:0000313" key="7">
    <source>
        <dbReference type="Proteomes" id="UP000194440"/>
    </source>
</evidence>